<keyword evidence="6" id="KW-1185">Reference proteome</keyword>
<feature type="region of interest" description="Disordered" evidence="3">
    <location>
        <begin position="62"/>
        <end position="83"/>
    </location>
</feature>
<dbReference type="OrthoDB" id="5242879at2"/>
<dbReference type="Proteomes" id="UP000295371">
    <property type="component" value="Unassembled WGS sequence"/>
</dbReference>
<dbReference type="InterPro" id="IPR042003">
    <property type="entry name" value="Sortase_E"/>
</dbReference>
<gene>
    <name evidence="5" type="ORF">CLV29_2204</name>
</gene>
<evidence type="ECO:0000313" key="5">
    <source>
        <dbReference type="EMBL" id="TDT34532.1"/>
    </source>
</evidence>
<dbReference type="AlphaFoldDB" id="A0A4R7JAD5"/>
<name>A0A4R7JAD5_9ACTN</name>
<dbReference type="EMBL" id="SOAW01000001">
    <property type="protein sequence ID" value="TDT34532.1"/>
    <property type="molecule type" value="Genomic_DNA"/>
</dbReference>
<dbReference type="NCBIfam" id="NF033747">
    <property type="entry name" value="class_E_sortase"/>
    <property type="match status" value="1"/>
</dbReference>
<dbReference type="SUPFAM" id="SSF63817">
    <property type="entry name" value="Sortase"/>
    <property type="match status" value="1"/>
</dbReference>
<feature type="active site" description="Proton donor/acceptor" evidence="2">
    <location>
        <position position="136"/>
    </location>
</feature>
<comment type="caution">
    <text evidence="5">The sequence shown here is derived from an EMBL/GenBank/DDBJ whole genome shotgun (WGS) entry which is preliminary data.</text>
</comment>
<evidence type="ECO:0000256" key="2">
    <source>
        <dbReference type="PIRSR" id="PIRSR605754-1"/>
    </source>
</evidence>
<keyword evidence="4" id="KW-1133">Transmembrane helix</keyword>
<dbReference type="Gene3D" id="2.40.260.10">
    <property type="entry name" value="Sortase"/>
    <property type="match status" value="1"/>
</dbReference>
<dbReference type="InterPro" id="IPR023365">
    <property type="entry name" value="Sortase_dom-sf"/>
</dbReference>
<keyword evidence="4" id="KW-0812">Transmembrane</keyword>
<evidence type="ECO:0000256" key="1">
    <source>
        <dbReference type="ARBA" id="ARBA00022801"/>
    </source>
</evidence>
<dbReference type="CDD" id="cd05830">
    <property type="entry name" value="Sortase_E"/>
    <property type="match status" value="1"/>
</dbReference>
<feature type="transmembrane region" description="Helical" evidence="4">
    <location>
        <begin position="20"/>
        <end position="43"/>
    </location>
</feature>
<evidence type="ECO:0000256" key="4">
    <source>
        <dbReference type="SAM" id="Phobius"/>
    </source>
</evidence>
<dbReference type="GO" id="GO:0016787">
    <property type="term" value="F:hydrolase activity"/>
    <property type="evidence" value="ECO:0007669"/>
    <property type="project" value="UniProtKB-KW"/>
</dbReference>
<keyword evidence="4" id="KW-0472">Membrane</keyword>
<accession>A0A4R7JAD5</accession>
<dbReference type="InterPro" id="IPR005754">
    <property type="entry name" value="Sortase"/>
</dbReference>
<dbReference type="NCBIfam" id="TIGR01076">
    <property type="entry name" value="sortase_fam"/>
    <property type="match status" value="1"/>
</dbReference>
<proteinExistence type="predicted"/>
<protein>
    <submittedName>
        <fullName evidence="5">Sortase A</fullName>
    </submittedName>
</protein>
<evidence type="ECO:0000256" key="3">
    <source>
        <dbReference type="SAM" id="MobiDB-lite"/>
    </source>
</evidence>
<sequence>MSRIDTAPRRGRPKKKKRGASPLTVVGVLLLAIGLGCLGYIGWQYFGTNVVSQRAFNEERGNLREQWQGENNTETADPGSAVPGDAVALMRIPALGEDYEVPVLKGTDAGTLARGLGWYENTAQPGEVGNFAVAGHRVTHGEPFARILELEKGDEVVVETSSAVYTYEITVPPKDITVDDSETWPLDPVPDHESQEPNSDQDPSEAILTLTTCTDLFHSPDRSIGFAVLSDTENK</sequence>
<dbReference type="Pfam" id="PF04203">
    <property type="entry name" value="Sortase"/>
    <property type="match status" value="1"/>
</dbReference>
<reference evidence="5 6" key="1">
    <citation type="submission" date="2019-03" db="EMBL/GenBank/DDBJ databases">
        <title>Genomic Encyclopedia of Archaeal and Bacterial Type Strains, Phase II (KMG-II): from individual species to whole genera.</title>
        <authorList>
            <person name="Goeker M."/>
        </authorList>
    </citation>
    <scope>NUCLEOTIDE SEQUENCE [LARGE SCALE GENOMIC DNA]</scope>
    <source>
        <strain evidence="5 6">DSM 24323</strain>
    </source>
</reference>
<feature type="region of interest" description="Disordered" evidence="3">
    <location>
        <begin position="178"/>
        <end position="205"/>
    </location>
</feature>
<organism evidence="5 6">
    <name type="scientific">Naumannella halotolerans</name>
    <dbReference type="NCBI Taxonomy" id="993414"/>
    <lineage>
        <taxon>Bacteria</taxon>
        <taxon>Bacillati</taxon>
        <taxon>Actinomycetota</taxon>
        <taxon>Actinomycetes</taxon>
        <taxon>Propionibacteriales</taxon>
        <taxon>Propionibacteriaceae</taxon>
        <taxon>Naumannella</taxon>
    </lineage>
</organism>
<dbReference type="InterPro" id="IPR053465">
    <property type="entry name" value="Sortase_Class_E"/>
</dbReference>
<evidence type="ECO:0000313" key="6">
    <source>
        <dbReference type="Proteomes" id="UP000295371"/>
    </source>
</evidence>
<feature type="active site" description="Acyl-thioester intermediate" evidence="2">
    <location>
        <position position="213"/>
    </location>
</feature>
<dbReference type="RefSeq" id="WP_133754891.1">
    <property type="nucleotide sequence ID" value="NZ_SOAW01000001.1"/>
</dbReference>
<keyword evidence="1" id="KW-0378">Hydrolase</keyword>